<evidence type="ECO:0000313" key="1">
    <source>
        <dbReference type="EMBL" id="CRZ12998.1"/>
    </source>
</evidence>
<accession>A0A0H5RG49</accession>
<feature type="non-terminal residue" evidence="1">
    <location>
        <position position="1"/>
    </location>
</feature>
<organism evidence="1">
    <name type="scientific">Spongospora subterranea</name>
    <dbReference type="NCBI Taxonomy" id="70186"/>
    <lineage>
        <taxon>Eukaryota</taxon>
        <taxon>Sar</taxon>
        <taxon>Rhizaria</taxon>
        <taxon>Endomyxa</taxon>
        <taxon>Phytomyxea</taxon>
        <taxon>Plasmodiophorida</taxon>
        <taxon>Plasmodiophoridae</taxon>
        <taxon>Spongospora</taxon>
    </lineage>
</organism>
<dbReference type="AlphaFoldDB" id="A0A0H5RG49"/>
<sequence>TFQSQVQQLVADAGWDERAAQDAFRRGLNDSIQDLLLTVPVATPLQQLFIDALRLDQRLLLCVTFKERCNDSGVAWMMWRRNYSVAKQVCKKGFFDRNRID</sequence>
<proteinExistence type="predicted"/>
<name>A0A0H5RG49_9EUKA</name>
<protein>
    <submittedName>
        <fullName evidence="1">Uncharacterized protein</fullName>
    </submittedName>
</protein>
<dbReference type="EMBL" id="HACM01012556">
    <property type="protein sequence ID" value="CRZ12998.1"/>
    <property type="molecule type" value="Transcribed_RNA"/>
</dbReference>
<reference evidence="1" key="1">
    <citation type="submission" date="2015-04" db="EMBL/GenBank/DDBJ databases">
        <title>The genome sequence of the plant pathogenic Rhizarian Plasmodiophora brassicae reveals insights in its biotrophic life cycle and the origin of chitin synthesis.</title>
        <authorList>
            <person name="Schwelm A."/>
            <person name="Fogelqvist J."/>
            <person name="Knaust A."/>
            <person name="Julke S."/>
            <person name="Lilja T."/>
            <person name="Dhandapani V."/>
            <person name="Bonilla-Rosso G."/>
            <person name="Karlsson M."/>
            <person name="Shevchenko A."/>
            <person name="Choi S.R."/>
            <person name="Kim H.G."/>
            <person name="Park J.Y."/>
            <person name="Lim Y.P."/>
            <person name="Ludwig-Muller J."/>
            <person name="Dixelius C."/>
        </authorList>
    </citation>
    <scope>NUCLEOTIDE SEQUENCE</scope>
    <source>
        <tissue evidence="1">Potato root galls</tissue>
    </source>
</reference>